<accession>A0A0N5B1S2</accession>
<reference evidence="2" key="1">
    <citation type="submission" date="2017-02" db="UniProtKB">
        <authorList>
            <consortium name="WormBaseParasite"/>
        </authorList>
    </citation>
    <scope>IDENTIFICATION</scope>
</reference>
<protein>
    <submittedName>
        <fullName evidence="2">Zinc finger, CCHC-type</fullName>
    </submittedName>
</protein>
<evidence type="ECO:0000313" key="2">
    <source>
        <dbReference type="WBParaSite" id="SPAL_0000002533.1"/>
    </source>
</evidence>
<name>A0A0N5B1S2_STREA</name>
<proteinExistence type="predicted"/>
<dbReference type="InterPro" id="IPR036397">
    <property type="entry name" value="RNaseH_sf"/>
</dbReference>
<dbReference type="AlphaFoldDB" id="A0A0N5B1S2"/>
<organism evidence="1 2">
    <name type="scientific">Strongyloides papillosus</name>
    <name type="common">Intestinal threadworm</name>
    <dbReference type="NCBI Taxonomy" id="174720"/>
    <lineage>
        <taxon>Eukaryota</taxon>
        <taxon>Metazoa</taxon>
        <taxon>Ecdysozoa</taxon>
        <taxon>Nematoda</taxon>
        <taxon>Chromadorea</taxon>
        <taxon>Rhabditida</taxon>
        <taxon>Tylenchina</taxon>
        <taxon>Panagrolaimomorpha</taxon>
        <taxon>Strongyloidoidea</taxon>
        <taxon>Strongyloididae</taxon>
        <taxon>Strongyloides</taxon>
    </lineage>
</organism>
<dbReference type="GO" id="GO:0003676">
    <property type="term" value="F:nucleic acid binding"/>
    <property type="evidence" value="ECO:0007669"/>
    <property type="project" value="InterPro"/>
</dbReference>
<dbReference type="Gene3D" id="3.30.420.10">
    <property type="entry name" value="Ribonuclease H-like superfamily/Ribonuclease H"/>
    <property type="match status" value="1"/>
</dbReference>
<sequence>MWAFLKNLKPWFGVHGRSVDNEEINSSNRKRMKLDDDNTVNEDVTAETNISDPQNSRGSRSLIWLPRYPDLTPMDYFFWEYVKSLVHSEKSTTLEEFKEKIRKAFKKVNDDKEMLERTF</sequence>
<evidence type="ECO:0000313" key="1">
    <source>
        <dbReference type="Proteomes" id="UP000046392"/>
    </source>
</evidence>
<dbReference type="PANTHER" id="PTHR47326:SF1">
    <property type="entry name" value="HTH PSQ-TYPE DOMAIN-CONTAINING PROTEIN"/>
    <property type="match status" value="1"/>
</dbReference>
<dbReference type="PANTHER" id="PTHR47326">
    <property type="entry name" value="TRANSPOSABLE ELEMENT TC3 TRANSPOSASE-LIKE PROTEIN"/>
    <property type="match status" value="1"/>
</dbReference>
<keyword evidence="1" id="KW-1185">Reference proteome</keyword>
<dbReference type="WBParaSite" id="SPAL_0000002533.1">
    <property type="protein sequence ID" value="SPAL_0000002533.1"/>
    <property type="gene ID" value="SPAL_0000002533"/>
</dbReference>
<dbReference type="Proteomes" id="UP000046392">
    <property type="component" value="Unplaced"/>
</dbReference>